<name>A0ABU9HGN9_9GAMM</name>
<evidence type="ECO:0000256" key="1">
    <source>
        <dbReference type="SAM" id="Phobius"/>
    </source>
</evidence>
<reference evidence="2 3" key="1">
    <citation type="submission" date="2024-02" db="EMBL/GenBank/DDBJ databases">
        <title>Bacteria isolated from the canopy kelp, Nereocystis luetkeana.</title>
        <authorList>
            <person name="Pfister C.A."/>
            <person name="Younker I.T."/>
            <person name="Light S.H."/>
        </authorList>
    </citation>
    <scope>NUCLEOTIDE SEQUENCE [LARGE SCALE GENOMIC DNA]</scope>
    <source>
        <strain evidence="2 3">TI.2.07</strain>
    </source>
</reference>
<keyword evidence="3" id="KW-1185">Reference proteome</keyword>
<evidence type="ECO:0000313" key="2">
    <source>
        <dbReference type="EMBL" id="MEL0660940.1"/>
    </source>
</evidence>
<gene>
    <name evidence="2" type="ORF">V6255_17555</name>
</gene>
<dbReference type="RefSeq" id="WP_341629302.1">
    <property type="nucleotide sequence ID" value="NZ_JBAKBA010000070.1"/>
</dbReference>
<feature type="transmembrane region" description="Helical" evidence="1">
    <location>
        <begin position="9"/>
        <end position="31"/>
    </location>
</feature>
<sequence>MGKFDFRNIYFWIHTSFAAVSIAFFIGLLSAGPTTTDALSIEIASVLFCISVVSNSGLSLFLAFFGNGAIYVSRAYITIFPWNEISSLPAISILSFISAVISLFSYYSYLYMAITIGMIIYTAKFLQSIIHKANVASFESDEDSE</sequence>
<feature type="transmembrane region" description="Helical" evidence="1">
    <location>
        <begin position="43"/>
        <end position="65"/>
    </location>
</feature>
<keyword evidence="1" id="KW-0472">Membrane</keyword>
<keyword evidence="1" id="KW-0812">Transmembrane</keyword>
<proteinExistence type="predicted"/>
<protein>
    <submittedName>
        <fullName evidence="2">Uncharacterized protein</fullName>
    </submittedName>
</protein>
<feature type="transmembrane region" description="Helical" evidence="1">
    <location>
        <begin position="85"/>
        <end position="103"/>
    </location>
</feature>
<dbReference type="Proteomes" id="UP001366060">
    <property type="component" value="Unassembled WGS sequence"/>
</dbReference>
<keyword evidence="1" id="KW-1133">Transmembrane helix</keyword>
<dbReference type="EMBL" id="JBAKBA010000070">
    <property type="protein sequence ID" value="MEL0660940.1"/>
    <property type="molecule type" value="Genomic_DNA"/>
</dbReference>
<organism evidence="2 3">
    <name type="scientific">Psychromonas arctica</name>
    <dbReference type="NCBI Taxonomy" id="168275"/>
    <lineage>
        <taxon>Bacteria</taxon>
        <taxon>Pseudomonadati</taxon>
        <taxon>Pseudomonadota</taxon>
        <taxon>Gammaproteobacteria</taxon>
        <taxon>Alteromonadales</taxon>
        <taxon>Psychromonadaceae</taxon>
        <taxon>Psychromonas</taxon>
    </lineage>
</organism>
<accession>A0ABU9HGN9</accession>
<evidence type="ECO:0000313" key="3">
    <source>
        <dbReference type="Proteomes" id="UP001366060"/>
    </source>
</evidence>
<comment type="caution">
    <text evidence="2">The sequence shown here is derived from an EMBL/GenBank/DDBJ whole genome shotgun (WGS) entry which is preliminary data.</text>
</comment>